<dbReference type="InterPro" id="IPR019020">
    <property type="entry name" value="Cyt-c552/DMSO_Rdtase_haem-bd"/>
</dbReference>
<feature type="transmembrane region" description="Helical" evidence="6">
    <location>
        <begin position="397"/>
        <end position="416"/>
    </location>
</feature>
<evidence type="ECO:0000256" key="6">
    <source>
        <dbReference type="SAM" id="Phobius"/>
    </source>
</evidence>
<keyword evidence="5" id="KW-0408">Iron</keyword>
<evidence type="ECO:0000256" key="3">
    <source>
        <dbReference type="ARBA" id="ARBA00022723"/>
    </source>
</evidence>
<evidence type="ECO:0000256" key="4">
    <source>
        <dbReference type="ARBA" id="ARBA00022982"/>
    </source>
</evidence>
<dbReference type="Gene3D" id="2.60.40.1190">
    <property type="match status" value="1"/>
</dbReference>
<proteinExistence type="predicted"/>
<sequence length="422" mass="45806">MKIKVLRLILFLIILLLPFGFLISTVAPDLRASAVDTFVPYESSSELTLDGVADEAAWAAATTLIVTTIGGDLSLTQITLKAVYTDTNIYIFASWADSTFSITRGRYNVSGYVYDEHLVKGGSEDRIVFMWEIGTVAGFNGSGCQVMCHSLDDHVELSAGELADMWHIKVARGVGLISATDSEIIVDTGTYELTAGTVSLHGYADDNHVNDIGIQNDAGDGSYKNNEEDDHAMWIETDHTTWIDAMILTEAEITAGEVINVTKGVAGGWTNCTFAANTYEELNANVPRNILRTPTLSQGDIEIALKWVDGVYTLETKRALNTGNADDIAFDPTEDGTYLFSVALFDNQGQGEEHGDDHNDDDDDDHEENLLEHSIYTGPIALTFGVRPVSPSILPNILIGAFTSVVVIATVGTIVIRKRKTA</sequence>
<evidence type="ECO:0000256" key="1">
    <source>
        <dbReference type="ARBA" id="ARBA00022448"/>
    </source>
</evidence>
<comment type="caution">
    <text evidence="8">The sequence shown here is derived from an EMBL/GenBank/DDBJ whole genome shotgun (WGS) entry which is preliminary data.</text>
</comment>
<keyword evidence="4" id="KW-0249">Electron transport</keyword>
<keyword evidence="6" id="KW-0472">Membrane</keyword>
<keyword evidence="1" id="KW-0813">Transport</keyword>
<evidence type="ECO:0000259" key="7">
    <source>
        <dbReference type="Pfam" id="PF09459"/>
    </source>
</evidence>
<dbReference type="AlphaFoldDB" id="A0A0F9MN91"/>
<feature type="domain" description="Cytochrome c-552/DMSO reductase-like haem-binding" evidence="7">
    <location>
        <begin position="58"/>
        <end position="350"/>
    </location>
</feature>
<accession>A0A0F9MN91</accession>
<organism evidence="8">
    <name type="scientific">marine sediment metagenome</name>
    <dbReference type="NCBI Taxonomy" id="412755"/>
    <lineage>
        <taxon>unclassified sequences</taxon>
        <taxon>metagenomes</taxon>
        <taxon>ecological metagenomes</taxon>
    </lineage>
</organism>
<keyword evidence="3" id="KW-0479">Metal-binding</keyword>
<dbReference type="SUPFAM" id="SSF49344">
    <property type="entry name" value="CBD9-like"/>
    <property type="match status" value="1"/>
</dbReference>
<name>A0A0F9MN91_9ZZZZ</name>
<dbReference type="GO" id="GO:0046872">
    <property type="term" value="F:metal ion binding"/>
    <property type="evidence" value="ECO:0007669"/>
    <property type="project" value="UniProtKB-KW"/>
</dbReference>
<protein>
    <recommendedName>
        <fullName evidence="7">Cytochrome c-552/DMSO reductase-like haem-binding domain-containing protein</fullName>
    </recommendedName>
</protein>
<reference evidence="8" key="1">
    <citation type="journal article" date="2015" name="Nature">
        <title>Complex archaea that bridge the gap between prokaryotes and eukaryotes.</title>
        <authorList>
            <person name="Spang A."/>
            <person name="Saw J.H."/>
            <person name="Jorgensen S.L."/>
            <person name="Zaremba-Niedzwiedzka K."/>
            <person name="Martijn J."/>
            <person name="Lind A.E."/>
            <person name="van Eijk R."/>
            <person name="Schleper C."/>
            <person name="Guy L."/>
            <person name="Ettema T.J."/>
        </authorList>
    </citation>
    <scope>NUCLEOTIDE SEQUENCE</scope>
</reference>
<evidence type="ECO:0000313" key="8">
    <source>
        <dbReference type="EMBL" id="KKN00832.1"/>
    </source>
</evidence>
<gene>
    <name evidence="8" type="ORF">LCGC14_1133880</name>
</gene>
<keyword evidence="6" id="KW-0812">Transmembrane</keyword>
<dbReference type="EMBL" id="LAZR01005329">
    <property type="protein sequence ID" value="KKN00832.1"/>
    <property type="molecule type" value="Genomic_DNA"/>
</dbReference>
<evidence type="ECO:0000256" key="5">
    <source>
        <dbReference type="ARBA" id="ARBA00023004"/>
    </source>
</evidence>
<dbReference type="Pfam" id="PF09459">
    <property type="entry name" value="EB_dh"/>
    <property type="match status" value="1"/>
</dbReference>
<evidence type="ECO:0000256" key="2">
    <source>
        <dbReference type="ARBA" id="ARBA00022617"/>
    </source>
</evidence>
<keyword evidence="2" id="KW-0349">Heme</keyword>
<dbReference type="GO" id="GO:0020037">
    <property type="term" value="F:heme binding"/>
    <property type="evidence" value="ECO:0007669"/>
    <property type="project" value="InterPro"/>
</dbReference>
<keyword evidence="6" id="KW-1133">Transmembrane helix</keyword>